<evidence type="ECO:0000256" key="6">
    <source>
        <dbReference type="ARBA" id="ARBA00023136"/>
    </source>
</evidence>
<dbReference type="Pfam" id="PF00892">
    <property type="entry name" value="EamA"/>
    <property type="match status" value="2"/>
</dbReference>
<dbReference type="PANTHER" id="PTHR42920">
    <property type="entry name" value="OS03G0707200 PROTEIN-RELATED"/>
    <property type="match status" value="1"/>
</dbReference>
<comment type="subcellular location">
    <subcellularLocation>
        <location evidence="1">Cell membrane</location>
        <topology evidence="1">Multi-pass membrane protein</topology>
    </subcellularLocation>
</comment>
<feature type="transmembrane region" description="Helical" evidence="7">
    <location>
        <begin position="215"/>
        <end position="234"/>
    </location>
</feature>
<sequence length="307" mass="34114">MWQSTKIADLSLLLVAFIWGSTFVLVQNALQSLSAFSFNGIRFLIAAFFLTIIAIIFYRKQWQKLTKRTLMAGILLGLCLFIAYTFQTIGLHYTSSSKAGFITGLSVILVPILSLFILNIKITRYAFIGVFVATVGLYLLTVQDISPFNKGDGFVFICALGFALHIILTNLFAQAHSAIILTIIQVTTVGLLSIIAALFYEGWSYDSELLFRQEVIFALLITSIFATGLAFLAQTHFQQFTSPTRVAVIFAMEPVFAAFTGFIFAGDRLSIIAIFGCLFILLGMILAEWPQKNRFTDLPTENSITKK</sequence>
<reference evidence="9 10" key="1">
    <citation type="submission" date="2020-08" db="EMBL/GenBank/DDBJ databases">
        <title>A Genomic Blueprint of the Chicken Gut Microbiome.</title>
        <authorList>
            <person name="Gilroy R."/>
            <person name="Ravi A."/>
            <person name="Getino M."/>
            <person name="Pursley I."/>
            <person name="Horton D.L."/>
            <person name="Alikhan N.-F."/>
            <person name="Baker D."/>
            <person name="Gharbi K."/>
            <person name="Hall N."/>
            <person name="Watson M."/>
            <person name="Adriaenssens E.M."/>
            <person name="Foster-Nyarko E."/>
            <person name="Jarju S."/>
            <person name="Secka A."/>
            <person name="Antonio M."/>
            <person name="Oren A."/>
            <person name="Chaudhuri R."/>
            <person name="La Ragione R.M."/>
            <person name="Hildebrand F."/>
            <person name="Pallen M.J."/>
        </authorList>
    </citation>
    <scope>NUCLEOTIDE SEQUENCE [LARGE SCALE GENOMIC DNA]</scope>
    <source>
        <strain evidence="9 10">Sa5YUA1</strain>
    </source>
</reference>
<evidence type="ECO:0000256" key="2">
    <source>
        <dbReference type="ARBA" id="ARBA00007362"/>
    </source>
</evidence>
<organism evidence="9 10">
    <name type="scientific">Cytobacillus stercorigallinarum</name>
    <dbReference type="NCBI Taxonomy" id="2762240"/>
    <lineage>
        <taxon>Bacteria</taxon>
        <taxon>Bacillati</taxon>
        <taxon>Bacillota</taxon>
        <taxon>Bacilli</taxon>
        <taxon>Bacillales</taxon>
        <taxon>Bacillaceae</taxon>
        <taxon>Cytobacillus</taxon>
    </lineage>
</organism>
<gene>
    <name evidence="9" type="ORF">H9655_03805</name>
</gene>
<keyword evidence="4 7" id="KW-0812">Transmembrane</keyword>
<evidence type="ECO:0000256" key="1">
    <source>
        <dbReference type="ARBA" id="ARBA00004651"/>
    </source>
</evidence>
<dbReference type="EMBL" id="JACSQT010000001">
    <property type="protein sequence ID" value="MBD7936142.1"/>
    <property type="molecule type" value="Genomic_DNA"/>
</dbReference>
<feature type="transmembrane region" description="Helical" evidence="7">
    <location>
        <begin position="246"/>
        <end position="265"/>
    </location>
</feature>
<dbReference type="Proteomes" id="UP000657931">
    <property type="component" value="Unassembled WGS sequence"/>
</dbReference>
<keyword evidence="6 7" id="KW-0472">Membrane</keyword>
<dbReference type="PANTHER" id="PTHR42920:SF5">
    <property type="entry name" value="EAMA DOMAIN-CONTAINING PROTEIN"/>
    <property type="match status" value="1"/>
</dbReference>
<feature type="transmembrane region" description="Helical" evidence="7">
    <location>
        <begin position="70"/>
        <end position="93"/>
    </location>
</feature>
<evidence type="ECO:0000256" key="3">
    <source>
        <dbReference type="ARBA" id="ARBA00022475"/>
    </source>
</evidence>
<evidence type="ECO:0000313" key="9">
    <source>
        <dbReference type="EMBL" id="MBD7936142.1"/>
    </source>
</evidence>
<keyword evidence="10" id="KW-1185">Reference proteome</keyword>
<feature type="transmembrane region" description="Helical" evidence="7">
    <location>
        <begin position="36"/>
        <end position="58"/>
    </location>
</feature>
<comment type="similarity">
    <text evidence="2">Belongs to the EamA transporter family.</text>
</comment>
<feature type="transmembrane region" description="Helical" evidence="7">
    <location>
        <begin position="179"/>
        <end position="200"/>
    </location>
</feature>
<name>A0ABR8QLB4_9BACI</name>
<feature type="transmembrane region" description="Helical" evidence="7">
    <location>
        <begin position="125"/>
        <end position="142"/>
    </location>
</feature>
<feature type="domain" description="EamA" evidence="8">
    <location>
        <begin position="150"/>
        <end position="286"/>
    </location>
</feature>
<proteinExistence type="inferred from homology"/>
<dbReference type="InterPro" id="IPR000620">
    <property type="entry name" value="EamA_dom"/>
</dbReference>
<evidence type="ECO:0000256" key="5">
    <source>
        <dbReference type="ARBA" id="ARBA00022989"/>
    </source>
</evidence>
<dbReference type="InterPro" id="IPR051258">
    <property type="entry name" value="Diverse_Substrate_Transporter"/>
</dbReference>
<feature type="transmembrane region" description="Helical" evidence="7">
    <location>
        <begin position="154"/>
        <end position="172"/>
    </location>
</feature>
<evidence type="ECO:0000256" key="4">
    <source>
        <dbReference type="ARBA" id="ARBA00022692"/>
    </source>
</evidence>
<evidence type="ECO:0000259" key="8">
    <source>
        <dbReference type="Pfam" id="PF00892"/>
    </source>
</evidence>
<evidence type="ECO:0000256" key="7">
    <source>
        <dbReference type="SAM" id="Phobius"/>
    </source>
</evidence>
<keyword evidence="5 7" id="KW-1133">Transmembrane helix</keyword>
<dbReference type="RefSeq" id="WP_191811010.1">
    <property type="nucleotide sequence ID" value="NZ_JACSQT010000001.1"/>
</dbReference>
<dbReference type="InterPro" id="IPR037185">
    <property type="entry name" value="EmrE-like"/>
</dbReference>
<evidence type="ECO:0000313" key="10">
    <source>
        <dbReference type="Proteomes" id="UP000657931"/>
    </source>
</evidence>
<feature type="transmembrane region" description="Helical" evidence="7">
    <location>
        <begin position="12"/>
        <end position="30"/>
    </location>
</feature>
<accession>A0ABR8QLB4</accession>
<feature type="transmembrane region" description="Helical" evidence="7">
    <location>
        <begin position="99"/>
        <end position="118"/>
    </location>
</feature>
<protein>
    <submittedName>
        <fullName evidence="9">DMT family transporter</fullName>
    </submittedName>
</protein>
<feature type="domain" description="EamA" evidence="8">
    <location>
        <begin position="7"/>
        <end position="141"/>
    </location>
</feature>
<keyword evidence="3" id="KW-1003">Cell membrane</keyword>
<dbReference type="SUPFAM" id="SSF103481">
    <property type="entry name" value="Multidrug resistance efflux transporter EmrE"/>
    <property type="match status" value="2"/>
</dbReference>
<comment type="caution">
    <text evidence="9">The sequence shown here is derived from an EMBL/GenBank/DDBJ whole genome shotgun (WGS) entry which is preliminary data.</text>
</comment>
<feature type="transmembrane region" description="Helical" evidence="7">
    <location>
        <begin position="271"/>
        <end position="289"/>
    </location>
</feature>